<dbReference type="PROSITE" id="PS50178">
    <property type="entry name" value="ZF_FYVE"/>
    <property type="match status" value="1"/>
</dbReference>
<reference evidence="9 10" key="1">
    <citation type="submission" date="2015-12" db="EMBL/GenBank/DDBJ databases">
        <title>Dictyostelia acquired genes for synthesis and detection of signals that induce cell-type specialization by lateral gene transfer from prokaryotes.</title>
        <authorList>
            <person name="Gloeckner G."/>
            <person name="Schaap P."/>
        </authorList>
    </citation>
    <scope>NUCLEOTIDE SEQUENCE [LARGE SCALE GENOMIC DNA]</scope>
    <source>
        <strain evidence="9 10">TK</strain>
    </source>
</reference>
<dbReference type="InterPro" id="IPR043379">
    <property type="entry name" value="ANKAR"/>
</dbReference>
<dbReference type="InterPro" id="IPR011011">
    <property type="entry name" value="Znf_FYVE_PHD"/>
</dbReference>
<dbReference type="CDD" id="cd00201">
    <property type="entry name" value="WW"/>
    <property type="match status" value="2"/>
</dbReference>
<feature type="domain" description="WW" evidence="7">
    <location>
        <begin position="6"/>
        <end position="39"/>
    </location>
</feature>
<evidence type="ECO:0000256" key="2">
    <source>
        <dbReference type="ARBA" id="ARBA00022771"/>
    </source>
</evidence>
<evidence type="ECO:0000256" key="3">
    <source>
        <dbReference type="ARBA" id="ARBA00022833"/>
    </source>
</evidence>
<evidence type="ECO:0000259" key="8">
    <source>
        <dbReference type="PROSITE" id="PS50178"/>
    </source>
</evidence>
<dbReference type="InterPro" id="IPR017455">
    <property type="entry name" value="Znf_FYVE-rel"/>
</dbReference>
<keyword evidence="2 4" id="KW-0863">Zinc-finger</keyword>
<protein>
    <submittedName>
        <fullName evidence="9">Uncharacterized protein</fullName>
    </submittedName>
</protein>
<dbReference type="InterPro" id="IPR036020">
    <property type="entry name" value="WW_dom_sf"/>
</dbReference>
<dbReference type="SMART" id="SM00185">
    <property type="entry name" value="ARM"/>
    <property type="match status" value="8"/>
</dbReference>
<dbReference type="GO" id="GO:0008270">
    <property type="term" value="F:zinc ion binding"/>
    <property type="evidence" value="ECO:0007669"/>
    <property type="project" value="UniProtKB-KW"/>
</dbReference>
<keyword evidence="3" id="KW-0862">Zinc</keyword>
<dbReference type="OrthoDB" id="3045089at2759"/>
<dbReference type="Pfam" id="PF01363">
    <property type="entry name" value="FYVE"/>
    <property type="match status" value="1"/>
</dbReference>
<gene>
    <name evidence="9" type="ORF">DLAC_11094</name>
</gene>
<dbReference type="Proteomes" id="UP000076078">
    <property type="component" value="Unassembled WGS sequence"/>
</dbReference>
<dbReference type="FunCoup" id="A0A151Z358">
    <property type="interactions" value="73"/>
</dbReference>
<feature type="repeat" description="ARM" evidence="5">
    <location>
        <begin position="871"/>
        <end position="914"/>
    </location>
</feature>
<feature type="compositionally biased region" description="Polar residues" evidence="6">
    <location>
        <begin position="206"/>
        <end position="218"/>
    </location>
</feature>
<dbReference type="InterPro" id="IPR001202">
    <property type="entry name" value="WW_dom"/>
</dbReference>
<dbReference type="SMART" id="SM00456">
    <property type="entry name" value="WW"/>
    <property type="match status" value="2"/>
</dbReference>
<dbReference type="PROSITE" id="PS01159">
    <property type="entry name" value="WW_DOMAIN_1"/>
    <property type="match status" value="1"/>
</dbReference>
<comment type="caution">
    <text evidence="9">The sequence shown here is derived from an EMBL/GenBank/DDBJ whole genome shotgun (WGS) entry which is preliminary data.</text>
</comment>
<organism evidence="9 10">
    <name type="scientific">Tieghemostelium lacteum</name>
    <name type="common">Slime mold</name>
    <name type="synonym">Dictyostelium lacteum</name>
    <dbReference type="NCBI Taxonomy" id="361077"/>
    <lineage>
        <taxon>Eukaryota</taxon>
        <taxon>Amoebozoa</taxon>
        <taxon>Evosea</taxon>
        <taxon>Eumycetozoa</taxon>
        <taxon>Dictyostelia</taxon>
        <taxon>Dictyosteliales</taxon>
        <taxon>Raperosteliaceae</taxon>
        <taxon>Tieghemostelium</taxon>
    </lineage>
</organism>
<accession>A0A151Z358</accession>
<dbReference type="PROSITE" id="PS50176">
    <property type="entry name" value="ARM_REPEAT"/>
    <property type="match status" value="1"/>
</dbReference>
<feature type="region of interest" description="Disordered" evidence="6">
    <location>
        <begin position="122"/>
        <end position="224"/>
    </location>
</feature>
<evidence type="ECO:0000256" key="5">
    <source>
        <dbReference type="PROSITE-ProRule" id="PRU00259"/>
    </source>
</evidence>
<feature type="domain" description="WW" evidence="7">
    <location>
        <begin position="82"/>
        <end position="115"/>
    </location>
</feature>
<feature type="domain" description="FYVE-type" evidence="8">
    <location>
        <begin position="263"/>
        <end position="323"/>
    </location>
</feature>
<dbReference type="STRING" id="361077.A0A151Z358"/>
<feature type="region of interest" description="Disordered" evidence="6">
    <location>
        <begin position="35"/>
        <end position="93"/>
    </location>
</feature>
<evidence type="ECO:0000259" key="7">
    <source>
        <dbReference type="PROSITE" id="PS50020"/>
    </source>
</evidence>
<feature type="compositionally biased region" description="Low complexity" evidence="6">
    <location>
        <begin position="46"/>
        <end position="61"/>
    </location>
</feature>
<dbReference type="EMBL" id="LODT01000051">
    <property type="protein sequence ID" value="KYQ88396.1"/>
    <property type="molecule type" value="Genomic_DNA"/>
</dbReference>
<dbReference type="Gene3D" id="1.25.10.10">
    <property type="entry name" value="Leucine-rich Repeat Variant"/>
    <property type="match status" value="5"/>
</dbReference>
<dbReference type="SUPFAM" id="SSF51045">
    <property type="entry name" value="WW domain"/>
    <property type="match status" value="2"/>
</dbReference>
<dbReference type="Pfam" id="PF00397">
    <property type="entry name" value="WW"/>
    <property type="match status" value="2"/>
</dbReference>
<dbReference type="InParanoid" id="A0A151Z358"/>
<feature type="compositionally biased region" description="Low complexity" evidence="6">
    <location>
        <begin position="230"/>
        <end position="243"/>
    </location>
</feature>
<dbReference type="SMART" id="SM00064">
    <property type="entry name" value="FYVE"/>
    <property type="match status" value="1"/>
</dbReference>
<dbReference type="InterPro" id="IPR016024">
    <property type="entry name" value="ARM-type_fold"/>
</dbReference>
<keyword evidence="1" id="KW-0479">Metal-binding</keyword>
<keyword evidence="10" id="KW-1185">Reference proteome</keyword>
<dbReference type="PROSITE" id="PS50020">
    <property type="entry name" value="WW_DOMAIN_2"/>
    <property type="match status" value="2"/>
</dbReference>
<evidence type="ECO:0000256" key="1">
    <source>
        <dbReference type="ARBA" id="ARBA00022723"/>
    </source>
</evidence>
<dbReference type="SUPFAM" id="SSF57903">
    <property type="entry name" value="FYVE/PHD zinc finger"/>
    <property type="match status" value="1"/>
</dbReference>
<dbReference type="InterPro" id="IPR000306">
    <property type="entry name" value="Znf_FYVE"/>
</dbReference>
<dbReference type="PANTHER" id="PTHR46464">
    <property type="entry name" value="ANK_REP_REGION DOMAIN-CONTAINING PROTEIN"/>
    <property type="match status" value="1"/>
</dbReference>
<evidence type="ECO:0000256" key="6">
    <source>
        <dbReference type="SAM" id="MobiDB-lite"/>
    </source>
</evidence>
<evidence type="ECO:0000313" key="10">
    <source>
        <dbReference type="Proteomes" id="UP000076078"/>
    </source>
</evidence>
<dbReference type="SUPFAM" id="SSF48371">
    <property type="entry name" value="ARM repeat"/>
    <property type="match status" value="4"/>
</dbReference>
<dbReference type="PANTHER" id="PTHR46464:SF2">
    <property type="entry name" value="ANKYRIN AND ARMADILLO REPEAT-CONTAINING PROTEIN"/>
    <property type="match status" value="1"/>
</dbReference>
<dbReference type="Gene3D" id="2.20.70.10">
    <property type="match status" value="2"/>
</dbReference>
<evidence type="ECO:0000256" key="4">
    <source>
        <dbReference type="PROSITE-ProRule" id="PRU00091"/>
    </source>
</evidence>
<dbReference type="InterPro" id="IPR011989">
    <property type="entry name" value="ARM-like"/>
</dbReference>
<proteinExistence type="predicted"/>
<feature type="region of interest" description="Disordered" evidence="6">
    <location>
        <begin position="230"/>
        <end position="249"/>
    </location>
</feature>
<sequence length="1856" mass="204991">MQPSFPNLPPGWQIAVDNMGRYYYFNPITQQQSWTPPAGSSFSNIQQQPQVPSTTPSPSNSLAGSTNNLPININMNQSTTKSSLPEGWEESTDGQGRTYYIDHLNKKTSWIHPSFNITNMTNTTSSTSTAANNNSSNNSNSNNTSSTPIKISYNNLSNNNSTNSSASSSQNDSFYPNMSEFGYSNSLPKNPVVSPSTTTTSTSNSANSGYQRPRNSSLPTQVVKPIPKVVTPVNTTPSTNKKPFSANGSTTLLSQSSPLWDIEKIVPSCSNCYTPFTVIKRRHHCRCCQRELCDPCTLKRIKIPQFNHNDPVRVCEYCFSHQSQNEKTCISRLIPYLFDNYRDPNQQYQALLEIYDYMISYDQQSIERALVGGLKPFLEFVQRIYKESYQTEAVALCFQIMDIAIGNEKLLKTLTEPRDQVQVLIDILAYSSQSPLIQIDCANIIKNLLAMLVKLKNTKPATGANGTGVTSTLSLLSGAKPDANTATTTGAPTITTTIEILPKTTIVQLLSLIESASGGSYGAATQKNKDDLQVHLLGIVSKLMEDEQMKSDLLTQGVISTISPLLLSTHSKVIYKVLKILNNYSQNVENQTTDKMYSAGGFIFLGEMLIKDLDKKTNEIMLKLLLQMSTNMGAKYVNTFIETGIVHNLLIKFTPSANIADYQSAVQVLANLAGTYGTLASFIKSLTNEEIVKALVAGIQNTKSELNCLKIIEGIASNDQCRELLIQCGITEQVIMILCDKSRPPSLPLGILSNLANKSEKVCQSIFEVGGLNMIVEILSTPQPKSTTVTSTSASTTTPSTGGLLSPLSKVPYHNYVNDTEDIVKAENSNSSEDKIKDHLKTQWNCIRLLMRLSSTSKNICKEFVLIENGKGIILLVQLLNPSNSDSVKELVSETLSNLCDDETTAIIVLGEGGLQYTQALLSSNNNNIKSNALKLIQKLATHSPDIKFAISEGTSIQKMVEMLQNQNPELKKSAIYSLSEICRENGSNRDLAYKYGCLNQLISCFNIYTKDIKTLVCVLEILSGFAQEDKYKQELVKSDLIQSIIEYLFNSINIQAKNGEEGFIIQTQIYSVLILSKVITTKDLIKNVLDSGIVLSLTPMLAIKNSYLQEYTLNILTIILPSVTPDFRDIMISNGILQSLSELLTSKNEVILSNCLFILTELAKSQDCGGYLLSTNAITQISDLVIQPSTKENIKSFGIKLISTLFENSSNQTNIWEIFTQKSGIPGLITLLLLGNAVSVSAANAISSIVVDGPGRARVVENGGLQALFEVLKKSPSSMDPLLFVYSLVSVYGLSIEDEICSSIVQLGGLNILLQILSQPTISIPIQNLDYKLYILETLVNLLSNSQCRELVSQNPDFISHIVGILFQDQFKTAGCKILSLVPMNNKSAESIVNYGGTFALINMLHDSTPDANKQLVMTTLLNLVKAVPTSKFDLLCADCSIEQQKESGLTLLLRNLVSETTSFTLKLQILELFEISLESELVKILENTTQNSIDQFIAVLSMIAKHNNNNNSSSTTSTETTTTEPVATVSNETKFSIIFKTLTILSYLSKNSTQVNNQLLTGGFLNDNLLSLLVLPPLKLIDDNDDLLLSGGKGGGVSLLDLEPVKPTVTEKKEVNLSNLVKEEYQDIINKLILEMIFAFSVSDKGKNIIRNMKCIDSIVRFLDTKQQDTLVLALQIIQRLSISSLNRLEIYTNSNAFDRIYEVFERPIAQDASVHQACVDAIYQLLFLDQCHQNFVKRDFYKPLTQCLYSGHETLQYSAIKIINRHLNQSKIVDHLVEKYNIILCFVNIFNNASSENLILYLLRTLNDFLPFDSSRESIQKQVPIDILKTLQSVPNATLRELADNLVSSFSGI</sequence>
<feature type="compositionally biased region" description="Low complexity" evidence="6">
    <location>
        <begin position="190"/>
        <end position="205"/>
    </location>
</feature>
<evidence type="ECO:0000313" key="9">
    <source>
        <dbReference type="EMBL" id="KYQ88396.1"/>
    </source>
</evidence>
<feature type="compositionally biased region" description="Polar residues" evidence="6">
    <location>
        <begin position="62"/>
        <end position="83"/>
    </location>
</feature>
<dbReference type="InterPro" id="IPR013083">
    <property type="entry name" value="Znf_RING/FYVE/PHD"/>
</dbReference>
<name>A0A151Z358_TIELA</name>
<dbReference type="Gene3D" id="3.30.40.10">
    <property type="entry name" value="Zinc/RING finger domain, C3HC4 (zinc finger)"/>
    <property type="match status" value="1"/>
</dbReference>
<dbReference type="InterPro" id="IPR000225">
    <property type="entry name" value="Armadillo"/>
</dbReference>
<feature type="compositionally biased region" description="Low complexity" evidence="6">
    <location>
        <begin position="122"/>
        <end position="173"/>
    </location>
</feature>
<dbReference type="OMA" id="KKTSWIH"/>
<feature type="compositionally biased region" description="Polar residues" evidence="6">
    <location>
        <begin position="35"/>
        <end position="45"/>
    </location>
</feature>